<dbReference type="EMBL" id="JACXYZ010000001">
    <property type="protein sequence ID" value="MBD3924064.1"/>
    <property type="molecule type" value="Genomic_DNA"/>
</dbReference>
<evidence type="ECO:0000313" key="2">
    <source>
        <dbReference type="EMBL" id="MBD3924064.1"/>
    </source>
</evidence>
<keyword evidence="3" id="KW-1185">Reference proteome</keyword>
<proteinExistence type="predicted"/>
<comment type="caution">
    <text evidence="2">The sequence shown here is derived from an EMBL/GenBank/DDBJ whole genome shotgun (WGS) entry which is preliminary data.</text>
</comment>
<protein>
    <submittedName>
        <fullName evidence="2">Uncharacterized protein</fullName>
    </submittedName>
</protein>
<organism evidence="2 3">
    <name type="scientific">Nocardioides cavernae</name>
    <dbReference type="NCBI Taxonomy" id="1921566"/>
    <lineage>
        <taxon>Bacteria</taxon>
        <taxon>Bacillati</taxon>
        <taxon>Actinomycetota</taxon>
        <taxon>Actinomycetes</taxon>
        <taxon>Propionibacteriales</taxon>
        <taxon>Nocardioidaceae</taxon>
        <taxon>Nocardioides</taxon>
    </lineage>
</organism>
<name>A0ABR8NC73_9ACTN</name>
<dbReference type="RefSeq" id="WP_191193868.1">
    <property type="nucleotide sequence ID" value="NZ_JACXYZ010000001.1"/>
</dbReference>
<reference evidence="2 3" key="1">
    <citation type="submission" date="2020-09" db="EMBL/GenBank/DDBJ databases">
        <title>novel species in genus Nocardioides.</title>
        <authorList>
            <person name="Zhang G."/>
        </authorList>
    </citation>
    <scope>NUCLEOTIDE SEQUENCE [LARGE SCALE GENOMIC DNA]</scope>
    <source>
        <strain evidence="2 3">KCTC 39551</strain>
    </source>
</reference>
<sequence>MASTGNDNNDHQEPEMDIEFEQGSNMPTIRRRHNGYWAGDFSQTAPMSWEQLRRVTEQCRPRWPGSP</sequence>
<accession>A0ABR8NC73</accession>
<evidence type="ECO:0000256" key="1">
    <source>
        <dbReference type="SAM" id="MobiDB-lite"/>
    </source>
</evidence>
<gene>
    <name evidence="2" type="ORF">IEZ26_05485</name>
</gene>
<feature type="region of interest" description="Disordered" evidence="1">
    <location>
        <begin position="1"/>
        <end position="26"/>
    </location>
</feature>
<dbReference type="Proteomes" id="UP000618818">
    <property type="component" value="Unassembled WGS sequence"/>
</dbReference>
<evidence type="ECO:0000313" key="3">
    <source>
        <dbReference type="Proteomes" id="UP000618818"/>
    </source>
</evidence>